<name>A0AAN8IFD2_TRICO</name>
<protein>
    <submittedName>
        <fullName evidence="2">Uncharacterized protein</fullName>
    </submittedName>
</protein>
<dbReference type="InterPro" id="IPR011735">
    <property type="entry name" value="WlaTC/HtrL_glycosyltransf"/>
</dbReference>
<gene>
    <name evidence="2" type="ORF">GCK32_018003</name>
</gene>
<feature type="compositionally biased region" description="Low complexity" evidence="1">
    <location>
        <begin position="64"/>
        <end position="78"/>
    </location>
</feature>
<reference evidence="2 3" key="1">
    <citation type="submission" date="2019-10" db="EMBL/GenBank/DDBJ databases">
        <title>Assembly and Annotation for the nematode Trichostrongylus colubriformis.</title>
        <authorList>
            <person name="Martin J."/>
        </authorList>
    </citation>
    <scope>NUCLEOTIDE SEQUENCE [LARGE SCALE GENOMIC DNA]</scope>
    <source>
        <strain evidence="2">G859</strain>
        <tissue evidence="2">Whole worm</tissue>
    </source>
</reference>
<evidence type="ECO:0000313" key="3">
    <source>
        <dbReference type="Proteomes" id="UP001331761"/>
    </source>
</evidence>
<feature type="region of interest" description="Disordered" evidence="1">
    <location>
        <begin position="1"/>
        <end position="42"/>
    </location>
</feature>
<dbReference type="Proteomes" id="UP001331761">
    <property type="component" value="Unassembled WGS sequence"/>
</dbReference>
<sequence length="173" mass="20095">MMSINPQVSLLSPYVSGTKPPKPEECEDHWTGPIPDPTTDRSRIDIHRSHSKESVRHELPRYGTTTPRTTTKYSTPATPRWPLFPAYRPTRPPPTTTTTTRAPPEKDDITIVTALMDIGRGDWDRYRRPLEQYHLFMENLLSLQNNMVIFTDESSYGFIHKYRKNMGEIHRTK</sequence>
<dbReference type="EMBL" id="WIXE01017964">
    <property type="protein sequence ID" value="KAK5971296.1"/>
    <property type="molecule type" value="Genomic_DNA"/>
</dbReference>
<dbReference type="AlphaFoldDB" id="A0AAN8IFD2"/>
<proteinExistence type="predicted"/>
<comment type="caution">
    <text evidence="2">The sequence shown here is derived from an EMBL/GenBank/DDBJ whole genome shotgun (WGS) entry which is preliminary data.</text>
</comment>
<evidence type="ECO:0000313" key="2">
    <source>
        <dbReference type="EMBL" id="KAK5971296.1"/>
    </source>
</evidence>
<dbReference type="Pfam" id="PF09612">
    <property type="entry name" value="HtrL_YibB"/>
    <property type="match status" value="1"/>
</dbReference>
<feature type="compositionally biased region" description="Basic and acidic residues" evidence="1">
    <location>
        <begin position="21"/>
        <end position="30"/>
    </location>
</feature>
<feature type="non-terminal residue" evidence="2">
    <location>
        <position position="173"/>
    </location>
</feature>
<feature type="compositionally biased region" description="Polar residues" evidence="1">
    <location>
        <begin position="1"/>
        <end position="10"/>
    </location>
</feature>
<evidence type="ECO:0000256" key="1">
    <source>
        <dbReference type="SAM" id="MobiDB-lite"/>
    </source>
</evidence>
<accession>A0AAN8IFD2</accession>
<feature type="region of interest" description="Disordered" evidence="1">
    <location>
        <begin position="61"/>
        <end position="103"/>
    </location>
</feature>
<keyword evidence="3" id="KW-1185">Reference proteome</keyword>
<organism evidence="2 3">
    <name type="scientific">Trichostrongylus colubriformis</name>
    <name type="common">Black scour worm</name>
    <dbReference type="NCBI Taxonomy" id="6319"/>
    <lineage>
        <taxon>Eukaryota</taxon>
        <taxon>Metazoa</taxon>
        <taxon>Ecdysozoa</taxon>
        <taxon>Nematoda</taxon>
        <taxon>Chromadorea</taxon>
        <taxon>Rhabditida</taxon>
        <taxon>Rhabditina</taxon>
        <taxon>Rhabditomorpha</taxon>
        <taxon>Strongyloidea</taxon>
        <taxon>Trichostrongylidae</taxon>
        <taxon>Trichostrongylus</taxon>
    </lineage>
</organism>